<organism evidence="2 3">
    <name type="scientific">Tetracentron sinense</name>
    <name type="common">Spur-leaf</name>
    <dbReference type="NCBI Taxonomy" id="13715"/>
    <lineage>
        <taxon>Eukaryota</taxon>
        <taxon>Viridiplantae</taxon>
        <taxon>Streptophyta</taxon>
        <taxon>Embryophyta</taxon>
        <taxon>Tracheophyta</taxon>
        <taxon>Spermatophyta</taxon>
        <taxon>Magnoliopsida</taxon>
        <taxon>Trochodendrales</taxon>
        <taxon>Trochodendraceae</taxon>
        <taxon>Tetracentron</taxon>
    </lineage>
</organism>
<reference evidence="2 3" key="1">
    <citation type="submission" date="2020-04" db="EMBL/GenBank/DDBJ databases">
        <title>Plant Genome Project.</title>
        <authorList>
            <person name="Zhang R.-G."/>
        </authorList>
    </citation>
    <scope>NUCLEOTIDE SEQUENCE [LARGE SCALE GENOMIC DNA]</scope>
    <source>
        <strain evidence="2">YNK0</strain>
        <tissue evidence="2">Leaf</tissue>
    </source>
</reference>
<feature type="compositionally biased region" description="Polar residues" evidence="1">
    <location>
        <begin position="1"/>
        <end position="18"/>
    </location>
</feature>
<dbReference type="EMBL" id="JABCRI010000001">
    <property type="protein sequence ID" value="KAF8413145.1"/>
    <property type="molecule type" value="Genomic_DNA"/>
</dbReference>
<dbReference type="AlphaFoldDB" id="A0A834ZWQ8"/>
<gene>
    <name evidence="2" type="ORF">HHK36_001121</name>
</gene>
<evidence type="ECO:0000313" key="3">
    <source>
        <dbReference type="Proteomes" id="UP000655225"/>
    </source>
</evidence>
<keyword evidence="3" id="KW-1185">Reference proteome</keyword>
<proteinExistence type="predicted"/>
<dbReference type="PANTHER" id="PTHR47481:SF22">
    <property type="entry name" value="RETROTRANSPOSON GAG DOMAIN-CONTAINING PROTEIN"/>
    <property type="match status" value="1"/>
</dbReference>
<dbReference type="Proteomes" id="UP000655225">
    <property type="component" value="Unassembled WGS sequence"/>
</dbReference>
<dbReference type="PANTHER" id="PTHR47481">
    <property type="match status" value="1"/>
</dbReference>
<sequence>MVSTEPSSHENSIPTSANTHHPISTPPSPTDTPLIALNISAQINEKLTPSTFPQWRAQFEALLIGYNLLDYVTGDNPCPPPSAPSTTNPQKTHWIRQDKLILSAILATTTTTITPFISAAKTTQQAWQKLHTMYASKSRTRAMQLKEELTMIKKGNQTVQEYLHTVKALADEISLIDHPISDDDLTLYILNGLGSDFREIAAPIRARERPLAFEELHDLLVGHDAYLCRLETTTQQLVASANYSNRRPASSSSGQNSKAHFKMGLAEMVALNGKTLTRALIVKDTKWLIDSGASHNITGDLANLSIHSEYDSTDEVVIGDGSVGVCGRGRGDENRGFAPGSIIYFGKHFLASDMLKRSFKSIDGVWLKDLGGAKTRSGQRFRGLAKGRKENKHDYPWPDDVDPNIRSGHLTYLSHFKPLTEKPKPVTLSFEKPLVDLGKKIIEASVFPLTFPTKNLPVKKTGAEKDGYRLHNQMRKFRSIGGIQEGIMVGPERKGNMKPSETDTSPKTSGIEIKNLKKKILEAKGPSDPITGKKIEKLKQDDLKITNAFISKSIR</sequence>
<accession>A0A834ZWQ8</accession>
<dbReference type="Pfam" id="PF14223">
    <property type="entry name" value="Retrotran_gag_2"/>
    <property type="match status" value="1"/>
</dbReference>
<evidence type="ECO:0000313" key="2">
    <source>
        <dbReference type="EMBL" id="KAF8413145.1"/>
    </source>
</evidence>
<feature type="region of interest" description="Disordered" evidence="1">
    <location>
        <begin position="489"/>
        <end position="508"/>
    </location>
</feature>
<dbReference type="OrthoDB" id="1912561at2759"/>
<protein>
    <submittedName>
        <fullName evidence="2">Uncharacterized protein</fullName>
    </submittedName>
</protein>
<evidence type="ECO:0000256" key="1">
    <source>
        <dbReference type="SAM" id="MobiDB-lite"/>
    </source>
</evidence>
<name>A0A834ZWQ8_TETSI</name>
<feature type="region of interest" description="Disordered" evidence="1">
    <location>
        <begin position="1"/>
        <end position="32"/>
    </location>
</feature>
<comment type="caution">
    <text evidence="2">The sequence shown here is derived from an EMBL/GenBank/DDBJ whole genome shotgun (WGS) entry which is preliminary data.</text>
</comment>